<comment type="caution">
    <text evidence="1">The sequence shown here is derived from an EMBL/GenBank/DDBJ whole genome shotgun (WGS) entry which is preliminary data.</text>
</comment>
<reference evidence="1" key="1">
    <citation type="submission" date="2020-06" db="EMBL/GenBank/DDBJ databases">
        <title>Legume-microbial interactions unlock mineral nutrients during tropical forest succession.</title>
        <authorList>
            <person name="Epihov D.Z."/>
        </authorList>
    </citation>
    <scope>NUCLEOTIDE SEQUENCE [LARGE SCALE GENOMIC DNA]</scope>
    <source>
        <strain evidence="1">Pan2503</strain>
    </source>
</reference>
<dbReference type="Proteomes" id="UP000567293">
    <property type="component" value="Unassembled WGS sequence"/>
</dbReference>
<protein>
    <submittedName>
        <fullName evidence="1">Uncharacterized protein</fullName>
    </submittedName>
</protein>
<name>A0A7V8SXZ1_9BACT</name>
<organism evidence="1 2">
    <name type="scientific">Candidatus Acidiferrum panamense</name>
    <dbReference type="NCBI Taxonomy" id="2741543"/>
    <lineage>
        <taxon>Bacteria</taxon>
        <taxon>Pseudomonadati</taxon>
        <taxon>Acidobacteriota</taxon>
        <taxon>Terriglobia</taxon>
        <taxon>Candidatus Acidiferrales</taxon>
        <taxon>Candidatus Acidiferrum</taxon>
    </lineage>
</organism>
<proteinExistence type="predicted"/>
<sequence length="127" mass="14487">MNIQEFFQSYVRVQAWRFAEEEIVADGWIFARSIDKDELLQFAKEGRLAGHVAWSEGKAVVRVSTRELSDGYTRVEVSAHLQGFGQNVDRFALPRDTWDLDSTGLLEKTLLEALEDHFKSLHSTPSS</sequence>
<evidence type="ECO:0000313" key="1">
    <source>
        <dbReference type="EMBL" id="MBA0086865.1"/>
    </source>
</evidence>
<keyword evidence="2" id="KW-1185">Reference proteome</keyword>
<dbReference type="EMBL" id="JACDQQ010001713">
    <property type="protein sequence ID" value="MBA0086865.1"/>
    <property type="molecule type" value="Genomic_DNA"/>
</dbReference>
<dbReference type="AlphaFoldDB" id="A0A7V8SXZ1"/>
<gene>
    <name evidence="1" type="ORF">HRJ53_17930</name>
</gene>
<accession>A0A7V8SXZ1</accession>
<evidence type="ECO:0000313" key="2">
    <source>
        <dbReference type="Proteomes" id="UP000567293"/>
    </source>
</evidence>